<keyword evidence="1" id="KW-0812">Transmembrane</keyword>
<sequence length="205" mass="21981">METDVISNSPDIPENSNNNSNMWKYIIIFVILAIFGFNLFSYVGTFSNFIGKITDRIVDFFRPILAYFGYGISETAKKTIDLTASGSKKVIDVTAGTLTGGLNVLQKGLDKGKGKGIGKGIGKGMGTNGMGMGNGMRKNKDIMPLPDDAGSLIQASKVSKKAGYCYIGEDRGFRSCISVGEGDTCMSGDIFPSRELCINPNLRDG</sequence>
<protein>
    <submittedName>
        <fullName evidence="2">Uncharacterized protein</fullName>
    </submittedName>
</protein>
<evidence type="ECO:0000313" key="2">
    <source>
        <dbReference type="EMBL" id="QHT92956.1"/>
    </source>
</evidence>
<organism evidence="2">
    <name type="scientific">viral metagenome</name>
    <dbReference type="NCBI Taxonomy" id="1070528"/>
    <lineage>
        <taxon>unclassified sequences</taxon>
        <taxon>metagenomes</taxon>
        <taxon>organismal metagenomes</taxon>
    </lineage>
</organism>
<keyword evidence="1" id="KW-0472">Membrane</keyword>
<feature type="transmembrane region" description="Helical" evidence="1">
    <location>
        <begin position="22"/>
        <end position="43"/>
    </location>
</feature>
<proteinExistence type="predicted"/>
<keyword evidence="1" id="KW-1133">Transmembrane helix</keyword>
<dbReference type="AlphaFoldDB" id="A0A6C0IKK4"/>
<reference evidence="2" key="1">
    <citation type="journal article" date="2020" name="Nature">
        <title>Giant virus diversity and host interactions through global metagenomics.</title>
        <authorList>
            <person name="Schulz F."/>
            <person name="Roux S."/>
            <person name="Paez-Espino D."/>
            <person name="Jungbluth S."/>
            <person name="Walsh D.A."/>
            <person name="Denef V.J."/>
            <person name="McMahon K.D."/>
            <person name="Konstantinidis K.T."/>
            <person name="Eloe-Fadrosh E.A."/>
            <person name="Kyrpides N.C."/>
            <person name="Woyke T."/>
        </authorList>
    </citation>
    <scope>NUCLEOTIDE SEQUENCE</scope>
    <source>
        <strain evidence="2">GVMAG-M-3300023184-89</strain>
    </source>
</reference>
<name>A0A6C0IKK4_9ZZZZ</name>
<accession>A0A6C0IKK4</accession>
<dbReference type="EMBL" id="MN740198">
    <property type="protein sequence ID" value="QHT92956.1"/>
    <property type="molecule type" value="Genomic_DNA"/>
</dbReference>
<evidence type="ECO:0000256" key="1">
    <source>
        <dbReference type="SAM" id="Phobius"/>
    </source>
</evidence>